<accession>A0AAN8MTY7</accession>
<dbReference type="SUPFAM" id="SSF52047">
    <property type="entry name" value="RNI-like"/>
    <property type="match status" value="1"/>
</dbReference>
<evidence type="ECO:0000313" key="1">
    <source>
        <dbReference type="EMBL" id="KAK6331746.1"/>
    </source>
</evidence>
<comment type="caution">
    <text evidence="1">The sequence shown here is derived from an EMBL/GenBank/DDBJ whole genome shotgun (WGS) entry which is preliminary data.</text>
</comment>
<name>A0AAN8MTY7_9PEZI</name>
<dbReference type="EMBL" id="JAVHNR010000010">
    <property type="protein sequence ID" value="KAK6331746.1"/>
    <property type="molecule type" value="Genomic_DNA"/>
</dbReference>
<organism evidence="1 2">
    <name type="scientific">Orbilia javanica</name>
    <dbReference type="NCBI Taxonomy" id="47235"/>
    <lineage>
        <taxon>Eukaryota</taxon>
        <taxon>Fungi</taxon>
        <taxon>Dikarya</taxon>
        <taxon>Ascomycota</taxon>
        <taxon>Pezizomycotina</taxon>
        <taxon>Orbiliomycetes</taxon>
        <taxon>Orbiliales</taxon>
        <taxon>Orbiliaceae</taxon>
        <taxon>Orbilia</taxon>
    </lineage>
</organism>
<reference evidence="1 2" key="1">
    <citation type="submission" date="2019-10" db="EMBL/GenBank/DDBJ databases">
        <authorList>
            <person name="Palmer J.M."/>
        </authorList>
    </citation>
    <scope>NUCLEOTIDE SEQUENCE [LARGE SCALE GENOMIC DNA]</scope>
    <source>
        <strain evidence="1 2">TWF718</strain>
    </source>
</reference>
<protein>
    <recommendedName>
        <fullName evidence="3">F-box domain-containing protein</fullName>
    </recommendedName>
</protein>
<proteinExistence type="predicted"/>
<evidence type="ECO:0000313" key="2">
    <source>
        <dbReference type="Proteomes" id="UP001313282"/>
    </source>
</evidence>
<dbReference type="Proteomes" id="UP001313282">
    <property type="component" value="Unassembled WGS sequence"/>
</dbReference>
<evidence type="ECO:0008006" key="3">
    <source>
        <dbReference type="Google" id="ProtNLM"/>
    </source>
</evidence>
<dbReference type="AlphaFoldDB" id="A0AAN8MTY7"/>
<gene>
    <name evidence="1" type="ORF">TWF718_002288</name>
</gene>
<sequence length="641" mass="73355">MFLPPEILLSVLEALKNDRDTLHKLRLVDKYFCQLATDTLFGNFSVHYGFKHSVPQMKAIIKSPGLQPYIRSLHLPSESFFPIAKNFTLRVGGGYRFAWSRDLSKTVEPPARRNCYEQQTDSSSYRGYMEVPTNKNARFNLAIKRYQKEYETYTKTLTDFLEKCVNLRTIHITTGLGFDAERSDAWCLMINSKVLHILAKLPVRRIEISVASYTCLSTMLRGYNCDPSVRSDGLPEFPSVTSVSIKGHHEMFYRRFPFLGERDSEINNQLSGFLAAMPNLASYSVANTELRQRSVELLPTRCTYNGITSLSLSHIFLDQRILEVFKAVLSDMPSVTTLSLDSIVLSLSARRELDIQREQRLPKGMSPTPPRDLRDLQNPFASQYVPFADQSNPFADPSSLFGGSSLFGNTGNAGTSSTPSTFGQGYTSPLFDFDMFIPSIPQREIEVPAYKLMELSLGTTWSSVFDLIQKRLPKLTDFFFQRLFYTDANIVTGRDMLLYIPVQDREDYNRRDFEKFARGTRDMELVSTFETDYLALESFRNTVNERRQKFGLVEIKSYSKSVGFGGSGSEDGSHRLNDEIVGFEHQTKDGRIIIVPHHNLWGNDDLDRINQLTRIDHLMHYRPLDPWNIYATNGDLTYWRA</sequence>
<keyword evidence="2" id="KW-1185">Reference proteome</keyword>